<protein>
    <submittedName>
        <fullName evidence="2">Uncharacterized protein</fullName>
    </submittedName>
</protein>
<dbReference type="AlphaFoldDB" id="A0A3R7KX46"/>
<sequence length="165" mass="17856">MPSKRDVEEDDYTPQERLTAAALEYKKLEAHNQSSIEHMYSALSSPFKVANKPCEVPRAAVLRCFEGILGNAGNGTDEDTVRPAEVTAQSSGDGKHNAAEGAASVPPTPRFPSVHRCYDVVLQYESCVLEKTLARHHSLLVDFEARQGQEMKLAEEAAAGGVSGN</sequence>
<evidence type="ECO:0000313" key="2">
    <source>
        <dbReference type="EMBL" id="RNF15191.1"/>
    </source>
</evidence>
<dbReference type="OrthoDB" id="241113at2759"/>
<organism evidence="2 3">
    <name type="scientific">Trypanosoma conorhini</name>
    <dbReference type="NCBI Taxonomy" id="83891"/>
    <lineage>
        <taxon>Eukaryota</taxon>
        <taxon>Discoba</taxon>
        <taxon>Euglenozoa</taxon>
        <taxon>Kinetoplastea</taxon>
        <taxon>Metakinetoplastina</taxon>
        <taxon>Trypanosomatida</taxon>
        <taxon>Trypanosomatidae</taxon>
        <taxon>Trypanosoma</taxon>
    </lineage>
</organism>
<name>A0A3R7KX46_9TRYP</name>
<comment type="caution">
    <text evidence="2">The sequence shown here is derived from an EMBL/GenBank/DDBJ whole genome shotgun (WGS) entry which is preliminary data.</text>
</comment>
<dbReference type="EMBL" id="MKKU01000335">
    <property type="protein sequence ID" value="RNF15191.1"/>
    <property type="molecule type" value="Genomic_DNA"/>
</dbReference>
<evidence type="ECO:0000256" key="1">
    <source>
        <dbReference type="SAM" id="MobiDB-lite"/>
    </source>
</evidence>
<dbReference type="RefSeq" id="XP_029227413.1">
    <property type="nucleotide sequence ID" value="XM_029372533.1"/>
</dbReference>
<keyword evidence="3" id="KW-1185">Reference proteome</keyword>
<reference evidence="2 3" key="1">
    <citation type="journal article" date="2018" name="BMC Genomics">
        <title>Genomic comparison of Trypanosoma conorhini and Trypanosoma rangeli to Trypanosoma cruzi strains of high and low virulence.</title>
        <authorList>
            <person name="Bradwell K.R."/>
            <person name="Koparde V.N."/>
            <person name="Matveyev A.V."/>
            <person name="Serrano M.G."/>
            <person name="Alves J.M."/>
            <person name="Parikh H."/>
            <person name="Huang B."/>
            <person name="Lee V."/>
            <person name="Espinosa-Alvarez O."/>
            <person name="Ortiz P.A."/>
            <person name="Costa-Martins A.G."/>
            <person name="Teixeira M.M."/>
            <person name="Buck G.A."/>
        </authorList>
    </citation>
    <scope>NUCLEOTIDE SEQUENCE [LARGE SCALE GENOMIC DNA]</scope>
    <source>
        <strain evidence="2 3">025E</strain>
    </source>
</reference>
<gene>
    <name evidence="2" type="ORF">Tco025E_05640</name>
</gene>
<evidence type="ECO:0000313" key="3">
    <source>
        <dbReference type="Proteomes" id="UP000284403"/>
    </source>
</evidence>
<accession>A0A3R7KX46</accession>
<dbReference type="GeneID" id="40319251"/>
<dbReference type="Proteomes" id="UP000284403">
    <property type="component" value="Unassembled WGS sequence"/>
</dbReference>
<proteinExistence type="predicted"/>
<feature type="region of interest" description="Disordered" evidence="1">
    <location>
        <begin position="87"/>
        <end position="107"/>
    </location>
</feature>